<sequence length="292" mass="29939">MAKLDEDIIKVEKLRKITFLVVLFASSSVLLSIIAVPMCYNYVQQMESLMQVDIHFCKTKSNSIFREIVRTQVLSETSGRKKREATAQFDSQPACCGCSVGVTGEQGPPGRPGMPGFSYGIAMQSDNLTEIGKAEQGPFISLCFDCPVGQPGPAGNPGPKGVSGRTGVTGRDGEAGIDGDNGVRGLPGIPGARGIDGLPGKDGRDGIQKVNFDGPIGPIGKRGNEGACGLPGAVGRNGLPGSRGIDGVNGIKGNPGPNGKQGIDGAQGIMGAPGSNFGGCSHCPVPRTAPGY</sequence>
<accession>A0AC35TT35</accession>
<dbReference type="WBParaSite" id="RSKR_0000367600.1">
    <property type="protein sequence ID" value="RSKR_0000367600.1"/>
    <property type="gene ID" value="RSKR_0000367600"/>
</dbReference>
<organism evidence="1 2">
    <name type="scientific">Rhabditophanes sp. KR3021</name>
    <dbReference type="NCBI Taxonomy" id="114890"/>
    <lineage>
        <taxon>Eukaryota</taxon>
        <taxon>Metazoa</taxon>
        <taxon>Ecdysozoa</taxon>
        <taxon>Nematoda</taxon>
        <taxon>Chromadorea</taxon>
        <taxon>Rhabditida</taxon>
        <taxon>Tylenchina</taxon>
        <taxon>Panagrolaimomorpha</taxon>
        <taxon>Strongyloidoidea</taxon>
        <taxon>Alloionematidae</taxon>
        <taxon>Rhabditophanes</taxon>
    </lineage>
</organism>
<protein>
    <submittedName>
        <fullName evidence="2">Col_cuticle_N domain-containing protein</fullName>
    </submittedName>
</protein>
<proteinExistence type="predicted"/>
<dbReference type="Proteomes" id="UP000095286">
    <property type="component" value="Unplaced"/>
</dbReference>
<reference evidence="2" key="1">
    <citation type="submission" date="2016-11" db="UniProtKB">
        <authorList>
            <consortium name="WormBaseParasite"/>
        </authorList>
    </citation>
    <scope>IDENTIFICATION</scope>
    <source>
        <strain evidence="2">KR3021</strain>
    </source>
</reference>
<name>A0AC35TT35_9BILA</name>
<evidence type="ECO:0000313" key="2">
    <source>
        <dbReference type="WBParaSite" id="RSKR_0000367600.1"/>
    </source>
</evidence>
<evidence type="ECO:0000313" key="1">
    <source>
        <dbReference type="Proteomes" id="UP000095286"/>
    </source>
</evidence>